<dbReference type="EMBL" id="KF128517">
    <property type="protein sequence ID" value="AIA95882.1"/>
    <property type="molecule type" value="Genomic_DNA"/>
</dbReference>
<dbReference type="GO" id="GO:0016757">
    <property type="term" value="F:glycosyltransferase activity"/>
    <property type="evidence" value="ECO:0007669"/>
    <property type="project" value="UniProtKB-KW"/>
</dbReference>
<evidence type="ECO:0000259" key="4">
    <source>
        <dbReference type="Pfam" id="PF13579"/>
    </source>
</evidence>
<name>A0A060CLN8_9MICO</name>
<keyword evidence="1" id="KW-0328">Glycosyltransferase</keyword>
<dbReference type="SUPFAM" id="SSF53756">
    <property type="entry name" value="UDP-Glycosyltransferase/glycogen phosphorylase"/>
    <property type="match status" value="1"/>
</dbReference>
<feature type="region of interest" description="Disordered" evidence="3">
    <location>
        <begin position="70"/>
        <end position="92"/>
    </location>
</feature>
<evidence type="ECO:0000256" key="2">
    <source>
        <dbReference type="ARBA" id="ARBA00022679"/>
    </source>
</evidence>
<accession>A0A060CLN8</accession>
<feature type="domain" description="Glycosyltransferase subfamily 4-like N-terminal" evidence="4">
    <location>
        <begin position="28"/>
        <end position="77"/>
    </location>
</feature>
<evidence type="ECO:0000256" key="1">
    <source>
        <dbReference type="ARBA" id="ARBA00022676"/>
    </source>
</evidence>
<dbReference type="Pfam" id="PF13579">
    <property type="entry name" value="Glyco_trans_4_4"/>
    <property type="match status" value="1"/>
</dbReference>
<keyword evidence="2" id="KW-0808">Transferase</keyword>
<evidence type="ECO:0000313" key="5">
    <source>
        <dbReference type="EMBL" id="AIA95882.1"/>
    </source>
</evidence>
<proteinExistence type="predicted"/>
<sequence>MTGRPVLRVAMLSVHTSPLEQPGGGDAGGMNVYVAELARALARRGVEVDVFTRRTSSQEPADVVVAPGVTVTHGPQRPQKELDDNILGKEIE</sequence>
<dbReference type="InterPro" id="IPR028098">
    <property type="entry name" value="Glyco_trans_4-like_N"/>
</dbReference>
<organism evidence="5">
    <name type="scientific">uncultured Xylanimonas sp</name>
    <dbReference type="NCBI Taxonomy" id="876087"/>
    <lineage>
        <taxon>Bacteria</taxon>
        <taxon>Bacillati</taxon>
        <taxon>Actinomycetota</taxon>
        <taxon>Actinomycetes</taxon>
        <taxon>Micrococcales</taxon>
        <taxon>Promicromonosporaceae</taxon>
        <taxon>Xylanimonas</taxon>
        <taxon>environmental samples</taxon>
    </lineage>
</organism>
<dbReference type="Gene3D" id="3.40.50.2000">
    <property type="entry name" value="Glycogen Phosphorylase B"/>
    <property type="match status" value="1"/>
</dbReference>
<protein>
    <submittedName>
        <fullName evidence="5">CAZy families GT4 protein</fullName>
    </submittedName>
</protein>
<reference evidence="5" key="1">
    <citation type="journal article" date="2013" name="Environ. Microbiol.">
        <title>Seasonally variable intestinal metagenomes of the red palm weevil (Rhynchophorus ferrugineus).</title>
        <authorList>
            <person name="Jia S."/>
            <person name="Zhang X."/>
            <person name="Zhang G."/>
            <person name="Yin A."/>
            <person name="Zhang S."/>
            <person name="Li F."/>
            <person name="Wang L."/>
            <person name="Zhao D."/>
            <person name="Yun Q."/>
            <person name="Tala"/>
            <person name="Wang J."/>
            <person name="Sun G."/>
            <person name="Baabdullah M."/>
            <person name="Yu X."/>
            <person name="Hu S."/>
            <person name="Al-Mssallem I.S."/>
            <person name="Yu J."/>
        </authorList>
    </citation>
    <scope>NUCLEOTIDE SEQUENCE</scope>
</reference>
<feature type="compositionally biased region" description="Basic and acidic residues" evidence="3">
    <location>
        <begin position="78"/>
        <end position="92"/>
    </location>
</feature>
<evidence type="ECO:0000256" key="3">
    <source>
        <dbReference type="SAM" id="MobiDB-lite"/>
    </source>
</evidence>
<dbReference type="AlphaFoldDB" id="A0A060CLN8"/>